<reference evidence="1 2" key="1">
    <citation type="submission" date="2019-03" db="EMBL/GenBank/DDBJ databases">
        <title>The genome sequence of a newly discovered highly antifungal drug resistant Aspergillus species, Aspergillus tanneri NIH 1004.</title>
        <authorList>
            <person name="Mounaud S."/>
            <person name="Singh I."/>
            <person name="Joardar V."/>
            <person name="Pakala S."/>
            <person name="Pakala S."/>
            <person name="Venepally P."/>
            <person name="Hoover J."/>
            <person name="Nierman W."/>
            <person name="Chung J."/>
            <person name="Losada L."/>
        </authorList>
    </citation>
    <scope>NUCLEOTIDE SEQUENCE [LARGE SCALE GENOMIC DNA]</scope>
    <source>
        <strain evidence="1 2">NIH1004</strain>
    </source>
</reference>
<comment type="caution">
    <text evidence="1">The sequence shown here is derived from an EMBL/GenBank/DDBJ whole genome shotgun (WGS) entry which is preliminary data.</text>
</comment>
<accession>A0A4S3JFT6</accession>
<dbReference type="Proteomes" id="UP000308092">
    <property type="component" value="Unassembled WGS sequence"/>
</dbReference>
<dbReference type="VEuPathDB" id="FungiDB:EYZ11_006532"/>
<keyword evidence="2" id="KW-1185">Reference proteome</keyword>
<protein>
    <submittedName>
        <fullName evidence="1">Uncharacterized protein</fullName>
    </submittedName>
</protein>
<name>A0A4S3JFT6_9EURO</name>
<evidence type="ECO:0000313" key="1">
    <source>
        <dbReference type="EMBL" id="THC93985.1"/>
    </source>
</evidence>
<organism evidence="1 2">
    <name type="scientific">Aspergillus tanneri</name>
    <dbReference type="NCBI Taxonomy" id="1220188"/>
    <lineage>
        <taxon>Eukaryota</taxon>
        <taxon>Fungi</taxon>
        <taxon>Dikarya</taxon>
        <taxon>Ascomycota</taxon>
        <taxon>Pezizomycotina</taxon>
        <taxon>Eurotiomycetes</taxon>
        <taxon>Eurotiomycetidae</taxon>
        <taxon>Eurotiales</taxon>
        <taxon>Aspergillaceae</taxon>
        <taxon>Aspergillus</taxon>
        <taxon>Aspergillus subgen. Circumdati</taxon>
    </lineage>
</organism>
<dbReference type="EMBL" id="SOSA01000232">
    <property type="protein sequence ID" value="THC93985.1"/>
    <property type="molecule type" value="Genomic_DNA"/>
</dbReference>
<gene>
    <name evidence="1" type="ORF">EYZ11_006532</name>
</gene>
<sequence length="68" mass="7788">MNFITSQLKTIWRNGDILNLRYHLHACHFAVFVLNNDTAAEFGILTIGIHIVSSEGKGRERKGTDWYP</sequence>
<evidence type="ECO:0000313" key="2">
    <source>
        <dbReference type="Proteomes" id="UP000308092"/>
    </source>
</evidence>
<dbReference type="AlphaFoldDB" id="A0A4S3JFT6"/>
<proteinExistence type="predicted"/>